<evidence type="ECO:0000313" key="1">
    <source>
        <dbReference type="EMBL" id="SBV93407.1"/>
    </source>
</evidence>
<organism evidence="1">
    <name type="scientific">uncultured Dysgonomonas sp</name>
    <dbReference type="NCBI Taxonomy" id="206096"/>
    <lineage>
        <taxon>Bacteria</taxon>
        <taxon>Pseudomonadati</taxon>
        <taxon>Bacteroidota</taxon>
        <taxon>Bacteroidia</taxon>
        <taxon>Bacteroidales</taxon>
        <taxon>Dysgonomonadaceae</taxon>
        <taxon>Dysgonomonas</taxon>
        <taxon>environmental samples</taxon>
    </lineage>
</organism>
<reference evidence="1" key="1">
    <citation type="submission" date="2016-04" db="EMBL/GenBank/DDBJ databases">
        <authorList>
            <person name="Evans L.H."/>
            <person name="Alamgir A."/>
            <person name="Owens N."/>
            <person name="Weber N.D."/>
            <person name="Virtaneva K."/>
            <person name="Barbian K."/>
            <person name="Babar A."/>
            <person name="Rosenke K."/>
        </authorList>
    </citation>
    <scope>NUCLEOTIDE SEQUENCE</scope>
    <source>
        <strain evidence="1">86-1</strain>
    </source>
</reference>
<sequence length="76" mass="9176">MHLQVDNRRRWTNQTMKKKKKKTVGKITVEDYIKAIKKAGRDEELSRSAGWKRITSIHKSKKLYNRKTQRKNFTEE</sequence>
<proteinExistence type="predicted"/>
<name>A0A212J1Y2_9BACT</name>
<dbReference type="EMBL" id="FLUM01000001">
    <property type="protein sequence ID" value="SBV93407.1"/>
    <property type="molecule type" value="Genomic_DNA"/>
</dbReference>
<protein>
    <submittedName>
        <fullName evidence="1">Uncharacterized protein</fullName>
    </submittedName>
</protein>
<gene>
    <name evidence="1" type="ORF">KL86DYS1_10859</name>
</gene>
<dbReference type="AlphaFoldDB" id="A0A212J1Y2"/>
<accession>A0A212J1Y2</accession>